<keyword evidence="3" id="KW-1185">Reference proteome</keyword>
<proteinExistence type="predicted"/>
<feature type="region of interest" description="Disordered" evidence="1">
    <location>
        <begin position="161"/>
        <end position="351"/>
    </location>
</feature>
<evidence type="ECO:0000313" key="3">
    <source>
        <dbReference type="Proteomes" id="UP000193467"/>
    </source>
</evidence>
<protein>
    <submittedName>
        <fullName evidence="2">Uncharacterized protein</fullName>
    </submittedName>
</protein>
<sequence>MSATTTITLSANGVSASLSVRDDLRKPRELQLVEGSTTASSASATATADFHEENQWVITWLDSEQERQGIASLCADIGKLESEPEWWQGSSGGFYIVKGQCGLADSKGVLCLSLELSLPSTDASSASDIPSQPYVSFQFTVASTLDPQQFWRSSEIPSSSVKDVSSSATAGEKVDQEDSAKDDKQELGPLVVKLKRTQPRPSRILVESESEEDEMERSILSPIEEVTEPPTSPPIRSSSVNPLPSLHPTSNTSKSLKRPHDELNPTSTALPDSNLAEPPAKRARSRSPAESQPSSVAAAGSTSKMQHTEPYDAPSSYALPHQPQPQPHHSPALFGVPNAPPRAFSSKDLYGGHPTELQTVLERNNMLKSRLTRATELNSHYMDTATLLLNRLPPRQVCEHLMEQLMSPRLAPEQRVEIALAKQRAMAATKRLAAVEIDAESRS</sequence>
<reference evidence="2 3" key="1">
    <citation type="submission" date="2016-07" db="EMBL/GenBank/DDBJ databases">
        <title>Pervasive Adenine N6-methylation of Active Genes in Fungi.</title>
        <authorList>
            <consortium name="DOE Joint Genome Institute"/>
            <person name="Mondo S.J."/>
            <person name="Dannebaum R.O."/>
            <person name="Kuo R.C."/>
            <person name="Labutti K."/>
            <person name="Haridas S."/>
            <person name="Kuo A."/>
            <person name="Salamov A."/>
            <person name="Ahrendt S.R."/>
            <person name="Lipzen A."/>
            <person name="Sullivan W."/>
            <person name="Andreopoulos W.B."/>
            <person name="Clum A."/>
            <person name="Lindquist E."/>
            <person name="Daum C."/>
            <person name="Ramamoorthy G.K."/>
            <person name="Gryganskyi A."/>
            <person name="Culley D."/>
            <person name="Magnuson J.K."/>
            <person name="James T.Y."/>
            <person name="O'Malley M.A."/>
            <person name="Stajich J.E."/>
            <person name="Spatafora J.W."/>
            <person name="Visel A."/>
            <person name="Grigoriev I.V."/>
        </authorList>
    </citation>
    <scope>NUCLEOTIDE SEQUENCE [LARGE SCALE GENOMIC DNA]</scope>
    <source>
        <strain evidence="2 3">62-1032</strain>
    </source>
</reference>
<evidence type="ECO:0000256" key="1">
    <source>
        <dbReference type="SAM" id="MobiDB-lite"/>
    </source>
</evidence>
<gene>
    <name evidence="2" type="ORF">BCR35DRAFT_328097</name>
</gene>
<dbReference type="EMBL" id="MCGR01000002">
    <property type="protein sequence ID" value="ORY91489.1"/>
    <property type="molecule type" value="Genomic_DNA"/>
</dbReference>
<organism evidence="2 3">
    <name type="scientific">Leucosporidium creatinivorum</name>
    <dbReference type="NCBI Taxonomy" id="106004"/>
    <lineage>
        <taxon>Eukaryota</taxon>
        <taxon>Fungi</taxon>
        <taxon>Dikarya</taxon>
        <taxon>Basidiomycota</taxon>
        <taxon>Pucciniomycotina</taxon>
        <taxon>Microbotryomycetes</taxon>
        <taxon>Leucosporidiales</taxon>
        <taxon>Leucosporidium</taxon>
    </lineage>
</organism>
<feature type="compositionally biased region" description="Polar residues" evidence="1">
    <location>
        <begin position="234"/>
        <end position="254"/>
    </location>
</feature>
<name>A0A1Y2G280_9BASI</name>
<dbReference type="Proteomes" id="UP000193467">
    <property type="component" value="Unassembled WGS sequence"/>
</dbReference>
<comment type="caution">
    <text evidence="2">The sequence shown here is derived from an EMBL/GenBank/DDBJ whole genome shotgun (WGS) entry which is preliminary data.</text>
</comment>
<accession>A0A1Y2G280</accession>
<evidence type="ECO:0000313" key="2">
    <source>
        <dbReference type="EMBL" id="ORY91489.1"/>
    </source>
</evidence>
<dbReference type="AlphaFoldDB" id="A0A1Y2G280"/>
<feature type="compositionally biased region" description="Basic and acidic residues" evidence="1">
    <location>
        <begin position="172"/>
        <end position="186"/>
    </location>
</feature>
<dbReference type="InParanoid" id="A0A1Y2G280"/>
<feature type="compositionally biased region" description="Polar residues" evidence="1">
    <location>
        <begin position="288"/>
        <end position="305"/>
    </location>
</feature>